<feature type="domain" description="Phospholipid/glycerol acyltransferase" evidence="10">
    <location>
        <begin position="179"/>
        <end position="294"/>
    </location>
</feature>
<evidence type="ECO:0000259" key="10">
    <source>
        <dbReference type="SMART" id="SM00563"/>
    </source>
</evidence>
<proteinExistence type="inferred from homology"/>
<organism evidence="11 12">
    <name type="scientific">Phytophthora citrophthora</name>
    <dbReference type="NCBI Taxonomy" id="4793"/>
    <lineage>
        <taxon>Eukaryota</taxon>
        <taxon>Sar</taxon>
        <taxon>Stramenopiles</taxon>
        <taxon>Oomycota</taxon>
        <taxon>Peronosporomycetes</taxon>
        <taxon>Peronosporales</taxon>
        <taxon>Peronosporaceae</taxon>
        <taxon>Phytophthora</taxon>
    </lineage>
</organism>
<evidence type="ECO:0000256" key="7">
    <source>
        <dbReference type="ARBA" id="ARBA00023136"/>
    </source>
</evidence>
<keyword evidence="4 9" id="KW-0812">Transmembrane</keyword>
<dbReference type="SMART" id="SM00563">
    <property type="entry name" value="PlsC"/>
    <property type="match status" value="1"/>
</dbReference>
<evidence type="ECO:0000256" key="1">
    <source>
        <dbReference type="ARBA" id="ARBA00004370"/>
    </source>
</evidence>
<comment type="caution">
    <text evidence="11">The sequence shown here is derived from an EMBL/GenBank/DDBJ whole genome shotgun (WGS) entry which is preliminary data.</text>
</comment>
<evidence type="ECO:0000313" key="12">
    <source>
        <dbReference type="Proteomes" id="UP001259832"/>
    </source>
</evidence>
<evidence type="ECO:0000256" key="6">
    <source>
        <dbReference type="ARBA" id="ARBA00023098"/>
    </source>
</evidence>
<dbReference type="PANTHER" id="PTHR23063">
    <property type="entry name" value="PHOSPHOLIPID ACYLTRANSFERASE"/>
    <property type="match status" value="1"/>
</dbReference>
<dbReference type="GO" id="GO:0016020">
    <property type="term" value="C:membrane"/>
    <property type="evidence" value="ECO:0007669"/>
    <property type="project" value="UniProtKB-SubCell"/>
</dbReference>
<evidence type="ECO:0000256" key="3">
    <source>
        <dbReference type="ARBA" id="ARBA00022679"/>
    </source>
</evidence>
<feature type="transmembrane region" description="Helical" evidence="9">
    <location>
        <begin position="20"/>
        <end position="39"/>
    </location>
</feature>
<evidence type="ECO:0000256" key="2">
    <source>
        <dbReference type="ARBA" id="ARBA00008655"/>
    </source>
</evidence>
<keyword evidence="8" id="KW-0012">Acyltransferase</keyword>
<dbReference type="GO" id="GO:0006629">
    <property type="term" value="P:lipid metabolic process"/>
    <property type="evidence" value="ECO:0007669"/>
    <property type="project" value="UniProtKB-KW"/>
</dbReference>
<evidence type="ECO:0000256" key="8">
    <source>
        <dbReference type="ARBA" id="ARBA00023315"/>
    </source>
</evidence>
<keyword evidence="6" id="KW-0443">Lipid metabolism</keyword>
<evidence type="ECO:0000313" key="11">
    <source>
        <dbReference type="EMBL" id="KAK1946666.1"/>
    </source>
</evidence>
<name>A0AAD9GZ90_9STRA</name>
<accession>A0AAD9GZ90</accession>
<sequence length="383" mass="42918">MNLTGSRLVTVTTEKDDVLNVRVILATSISVFLLHLGMAPSVMGSPIAPFLDLSMDSQSPTVHGVRRGLSLLGDGKVPVTLDPPTEQQLLPFESMFQFQRIKSPLSIGHLFLVLYTPIGLILLLIRGCCCFLVALIVPRVMTEAQMDRFHVARLFVWITGTRVRLVDEHLFEKGKNRAGIIVSNHISEFDAVAMLGITPAYILGYDFYKKMLFFKLLGDKAGLVYVPYVSRQQGNGAGRDAVRQIIVDRLERGDKPLAAFPEGGLTNGRKGLLQYHKFLFSLDKTVQPLAIRASDGPFPVNINDETSTFLANVLWYLFVPWHTYTVQFLPCTKAEPGEDPLVVAQRVMKMTAEALEQQASPFMYRDKIAYTRYKTHQLKKSKK</sequence>
<dbReference type="PANTHER" id="PTHR23063:SF52">
    <property type="entry name" value="LYSOPHOSPHATIDYLCHOLINE ACYLTRANSFERASE"/>
    <property type="match status" value="1"/>
</dbReference>
<comment type="subcellular location">
    <subcellularLocation>
        <location evidence="1">Membrane</location>
    </subcellularLocation>
</comment>
<dbReference type="GO" id="GO:0042171">
    <property type="term" value="F:lysophosphatidic acid acyltransferase activity"/>
    <property type="evidence" value="ECO:0007669"/>
    <property type="project" value="TreeGrafter"/>
</dbReference>
<gene>
    <name evidence="11" type="ORF">P3T76_002218</name>
</gene>
<evidence type="ECO:0000256" key="4">
    <source>
        <dbReference type="ARBA" id="ARBA00022692"/>
    </source>
</evidence>
<feature type="transmembrane region" description="Helical" evidence="9">
    <location>
        <begin position="191"/>
        <end position="208"/>
    </location>
</feature>
<dbReference type="AlphaFoldDB" id="A0AAD9GZ90"/>
<dbReference type="Pfam" id="PF01553">
    <property type="entry name" value="Acyltransferase"/>
    <property type="match status" value="1"/>
</dbReference>
<protein>
    <submittedName>
        <fullName evidence="11">Ancient ubiquitous protein 1</fullName>
    </submittedName>
</protein>
<keyword evidence="12" id="KW-1185">Reference proteome</keyword>
<feature type="transmembrane region" description="Helical" evidence="9">
    <location>
        <begin position="110"/>
        <end position="137"/>
    </location>
</feature>
<evidence type="ECO:0000256" key="9">
    <source>
        <dbReference type="SAM" id="Phobius"/>
    </source>
</evidence>
<dbReference type="InterPro" id="IPR002123">
    <property type="entry name" value="Plipid/glycerol_acylTrfase"/>
</dbReference>
<keyword evidence="7 9" id="KW-0472">Membrane</keyword>
<reference evidence="11" key="1">
    <citation type="submission" date="2023-08" db="EMBL/GenBank/DDBJ databases">
        <title>Reference Genome Resource for the Citrus Pathogen Phytophthora citrophthora.</title>
        <authorList>
            <person name="Moller H."/>
            <person name="Coetzee B."/>
            <person name="Rose L.J."/>
            <person name="Van Niekerk J.M."/>
        </authorList>
    </citation>
    <scope>NUCLEOTIDE SEQUENCE</scope>
    <source>
        <strain evidence="11">STE-U-9442</strain>
    </source>
</reference>
<keyword evidence="3" id="KW-0808">Transferase</keyword>
<keyword evidence="5 9" id="KW-1133">Transmembrane helix</keyword>
<evidence type="ECO:0000256" key="5">
    <source>
        <dbReference type="ARBA" id="ARBA00022989"/>
    </source>
</evidence>
<dbReference type="EMBL" id="JASMQC010000003">
    <property type="protein sequence ID" value="KAK1946666.1"/>
    <property type="molecule type" value="Genomic_DNA"/>
</dbReference>
<dbReference type="GO" id="GO:0005783">
    <property type="term" value="C:endoplasmic reticulum"/>
    <property type="evidence" value="ECO:0007669"/>
    <property type="project" value="TreeGrafter"/>
</dbReference>
<dbReference type="Proteomes" id="UP001259832">
    <property type="component" value="Unassembled WGS sequence"/>
</dbReference>
<dbReference type="SUPFAM" id="SSF69593">
    <property type="entry name" value="Glycerol-3-phosphate (1)-acyltransferase"/>
    <property type="match status" value="1"/>
</dbReference>
<comment type="similarity">
    <text evidence="2">Belongs to the 1-acyl-sn-glycerol-3-phosphate acyltransferase family.</text>
</comment>